<dbReference type="CDD" id="cd04254">
    <property type="entry name" value="AAK_UMPK-PyrH-Ec"/>
    <property type="match status" value="1"/>
</dbReference>
<feature type="compositionally biased region" description="Polar residues" evidence="10">
    <location>
        <begin position="59"/>
        <end position="68"/>
    </location>
</feature>
<keyword evidence="8" id="KW-0665">Pyrimidine biosynthesis</keyword>
<dbReference type="InterPro" id="IPR001048">
    <property type="entry name" value="Asp/Glu/Uridylate_kinase"/>
</dbReference>
<evidence type="ECO:0000259" key="11">
    <source>
        <dbReference type="Pfam" id="PF00696"/>
    </source>
</evidence>
<keyword evidence="7" id="KW-0067">ATP-binding</keyword>
<comment type="pathway">
    <text evidence="1">Pyrimidine metabolism; CTP biosynthesis via de novo pathway; UDP from UMP (UMPK route): step 1/1.</text>
</comment>
<evidence type="ECO:0000256" key="7">
    <source>
        <dbReference type="ARBA" id="ARBA00022840"/>
    </source>
</evidence>
<dbReference type="Gene3D" id="3.40.1160.10">
    <property type="entry name" value="Acetylglutamate kinase-like"/>
    <property type="match status" value="1"/>
</dbReference>
<feature type="region of interest" description="Disordered" evidence="10">
    <location>
        <begin position="34"/>
        <end position="68"/>
    </location>
</feature>
<evidence type="ECO:0000256" key="1">
    <source>
        <dbReference type="ARBA" id="ARBA00004791"/>
    </source>
</evidence>
<evidence type="ECO:0000256" key="9">
    <source>
        <dbReference type="ARBA" id="ARBA00032092"/>
    </source>
</evidence>
<keyword evidence="6" id="KW-0418">Kinase</keyword>
<dbReference type="UniPathway" id="UPA00159">
    <property type="reaction ID" value="UER00275"/>
</dbReference>
<keyword evidence="4" id="KW-0808">Transferase</keyword>
<dbReference type="FunFam" id="3.40.1160.10:FF:000001">
    <property type="entry name" value="Uridylate kinase"/>
    <property type="match status" value="1"/>
</dbReference>
<evidence type="ECO:0000256" key="2">
    <source>
        <dbReference type="ARBA" id="ARBA00007614"/>
    </source>
</evidence>
<dbReference type="AlphaFoldDB" id="A0A383WIM8"/>
<dbReference type="PANTHER" id="PTHR42833">
    <property type="entry name" value="URIDYLATE KINASE"/>
    <property type="match status" value="1"/>
</dbReference>
<name>A0A383WIM8_TETOB</name>
<dbReference type="Proteomes" id="UP000256970">
    <property type="component" value="Unassembled WGS sequence"/>
</dbReference>
<dbReference type="InterPro" id="IPR015963">
    <property type="entry name" value="Uridylate_kinase_bac"/>
</dbReference>
<proteinExistence type="inferred from homology"/>
<keyword evidence="5" id="KW-0547">Nucleotide-binding</keyword>
<feature type="compositionally biased region" description="Low complexity" evidence="10">
    <location>
        <begin position="49"/>
        <end position="58"/>
    </location>
</feature>
<evidence type="ECO:0000256" key="3">
    <source>
        <dbReference type="ARBA" id="ARBA00012899"/>
    </source>
</evidence>
<evidence type="ECO:0000256" key="10">
    <source>
        <dbReference type="SAM" id="MobiDB-lite"/>
    </source>
</evidence>
<dbReference type="SUPFAM" id="SSF53633">
    <property type="entry name" value="Carbamate kinase-like"/>
    <property type="match status" value="1"/>
</dbReference>
<protein>
    <recommendedName>
        <fullName evidence="3">UMP kinase</fullName>
        <ecNumber evidence="3">2.7.4.22</ecNumber>
    </recommendedName>
    <alternativeName>
        <fullName evidence="9">Uridine monophosphate kinase</fullName>
    </alternativeName>
</protein>
<reference evidence="12 13" key="1">
    <citation type="submission" date="2016-10" db="EMBL/GenBank/DDBJ databases">
        <authorList>
            <person name="Cai Z."/>
        </authorList>
    </citation>
    <scope>NUCLEOTIDE SEQUENCE [LARGE SCALE GENOMIC DNA]</scope>
</reference>
<accession>A0A383WIM8</accession>
<organism evidence="12 13">
    <name type="scientific">Tetradesmus obliquus</name>
    <name type="common">Green alga</name>
    <name type="synonym">Acutodesmus obliquus</name>
    <dbReference type="NCBI Taxonomy" id="3088"/>
    <lineage>
        <taxon>Eukaryota</taxon>
        <taxon>Viridiplantae</taxon>
        <taxon>Chlorophyta</taxon>
        <taxon>core chlorophytes</taxon>
        <taxon>Chlorophyceae</taxon>
        <taxon>CS clade</taxon>
        <taxon>Sphaeropleales</taxon>
        <taxon>Scenedesmaceae</taxon>
        <taxon>Tetradesmus</taxon>
    </lineage>
</organism>
<sequence length="353" mass="37432">MSRVLQRSGPAAGNSCRPRAARNSVFVSLSAAPYSSRGSRHGRTLCHASSNDSSSSSSPAEQQPQFAANSWTANHSGLSGVQDPAAASRVAKYKRIMLKVSGEALQGSLGFGMDPSVLEAIAAEIKAARAHGIQIAVVVGGGNYFRGASAWAGLERATADYVGMLATVMNALCLQAALENLGITSRVQTAIEMREVAEPYIRRRAIRHLENGHVVIFGAGTGNPYFTTDTAAALRAAEVQAEVFLKATKVDGVYTHDPVKHPDKAQRYERLSYRQVTHDELQVMDETAVTLCKENNIPVIVFNAMQPGNILRAAMGEDVGTVVSHADAALAAAVPRIRIAEAVGTGSGEFTDE</sequence>
<dbReference type="EC" id="2.7.4.22" evidence="3"/>
<dbReference type="EMBL" id="FNXT01001281">
    <property type="protein sequence ID" value="SZX77327.1"/>
    <property type="molecule type" value="Genomic_DNA"/>
</dbReference>
<dbReference type="GO" id="GO:0044210">
    <property type="term" value="P:'de novo' CTP biosynthetic process"/>
    <property type="evidence" value="ECO:0007669"/>
    <property type="project" value="UniProtKB-UniPathway"/>
</dbReference>
<dbReference type="HAMAP" id="MF_01220_B">
    <property type="entry name" value="PyrH_B"/>
    <property type="match status" value="1"/>
</dbReference>
<evidence type="ECO:0000256" key="6">
    <source>
        <dbReference type="ARBA" id="ARBA00022777"/>
    </source>
</evidence>
<dbReference type="InterPro" id="IPR036393">
    <property type="entry name" value="AceGlu_kinase-like_sf"/>
</dbReference>
<dbReference type="GO" id="GO:0005737">
    <property type="term" value="C:cytoplasm"/>
    <property type="evidence" value="ECO:0007669"/>
    <property type="project" value="InterPro"/>
</dbReference>
<dbReference type="PANTHER" id="PTHR42833:SF4">
    <property type="entry name" value="URIDYLATE KINASE PUMPKIN, CHLOROPLASTIC"/>
    <property type="match status" value="1"/>
</dbReference>
<keyword evidence="13" id="KW-1185">Reference proteome</keyword>
<evidence type="ECO:0000256" key="4">
    <source>
        <dbReference type="ARBA" id="ARBA00022679"/>
    </source>
</evidence>
<dbReference type="GO" id="GO:0005524">
    <property type="term" value="F:ATP binding"/>
    <property type="evidence" value="ECO:0007669"/>
    <property type="project" value="UniProtKB-KW"/>
</dbReference>
<dbReference type="GO" id="GO:0033862">
    <property type="term" value="F:UMP kinase activity"/>
    <property type="evidence" value="ECO:0007669"/>
    <property type="project" value="UniProtKB-EC"/>
</dbReference>
<evidence type="ECO:0000313" key="12">
    <source>
        <dbReference type="EMBL" id="SZX77327.1"/>
    </source>
</evidence>
<dbReference type="NCBIfam" id="TIGR02075">
    <property type="entry name" value="pyrH_bact"/>
    <property type="match status" value="1"/>
</dbReference>
<dbReference type="Pfam" id="PF00696">
    <property type="entry name" value="AA_kinase"/>
    <property type="match status" value="1"/>
</dbReference>
<gene>
    <name evidence="12" type="ORF">BQ4739_LOCUS17684</name>
</gene>
<feature type="domain" description="Aspartate/glutamate/uridylate kinase" evidence="11">
    <location>
        <begin position="94"/>
        <end position="303"/>
    </location>
</feature>
<evidence type="ECO:0000256" key="8">
    <source>
        <dbReference type="ARBA" id="ARBA00022975"/>
    </source>
</evidence>
<evidence type="ECO:0000256" key="5">
    <source>
        <dbReference type="ARBA" id="ARBA00022741"/>
    </source>
</evidence>
<comment type="similarity">
    <text evidence="2">Belongs to the UMP kinase family.</text>
</comment>
<evidence type="ECO:0000313" key="13">
    <source>
        <dbReference type="Proteomes" id="UP000256970"/>
    </source>
</evidence>
<dbReference type="GO" id="GO:0006225">
    <property type="term" value="P:UDP biosynthetic process"/>
    <property type="evidence" value="ECO:0007669"/>
    <property type="project" value="TreeGrafter"/>
</dbReference>
<dbReference type="STRING" id="3088.A0A383WIM8"/>